<evidence type="ECO:0000313" key="2">
    <source>
        <dbReference type="EMBL" id="MDN4480181.1"/>
    </source>
</evidence>
<dbReference type="EMBL" id="JAUHQA010000001">
    <property type="protein sequence ID" value="MDN4480181.1"/>
    <property type="molecule type" value="Genomic_DNA"/>
</dbReference>
<proteinExistence type="predicted"/>
<evidence type="ECO:0000256" key="1">
    <source>
        <dbReference type="SAM" id="SignalP"/>
    </source>
</evidence>
<sequence>MKLGTKILATLAAAALAIVGWAVPSAYADSTDSPNTAGYWEKQYPDAVKCWKFERAETSSYGAIADDAEGTEGVKLAQFDTNLPGDRWEVLIVKGGDERNVYERPNAGEVYHAPLNGGDNVADVSHWIVCGGADGDDWRYDDPTCTSLTVDYPEGVTGDDVNVRIKGQGADAGAEVTLNFHSANPWPSPTTFAFTEHANWPGWAEWAVDWVQVDGTNYHWDDNLSCGEPAPEPELVDICVWNADKGVAEKTAVETAGDDILWSDGTECTPQDEPELVDICVWNADKGVSEKTAVETAGDDDILWSDGTECTPQDDPDPIFICVWNAQTDSPDKQEVASMGNGDVAWVDGTECAPDEPEEPQTVAVCDAIKVNGTIVGWERADKTPAEAANWPYFDWNPELPNNGCWYETFVCWEVTATDFQMAGGLPVANEKLFTPKQEFVMEAASFAELQDCWDYVAECGTTTWYQLDRYIVHNYSGNSLLERLKVDGLGQEYRISSQGIPVAVGPEDAPIQRGYQFRSAVGDECAPPEVTICAQDGDTWYGLTVPEDQLPAEYIVWTGDPEDCFTTEPSLDGSTTVGVCIDGAPYLDYTIRLTDPDAQVAGSALESATLTFVHPTDSALDHAVEVDLAPGTTEWSGSLLWPGASLDPAAWPGWEQLDNGTYVPVGEDNFGWTRGGVDIRIEINPEITLEGVLYPDASPVCDTPPPVDICVWDGSSAQQVTLYGSAPEGAVLWDGTGAACTPTVDICVEGDASNSWTSSTIPVNEFKGDMRLWDSELAGGGCGEPQQPTLDGSLISEMCIADSPWISYDVRVFNPDNLPLEGVPAGEEPVATMTFINPNGEDHVIDNLPLGSGSFLWPGAEIEPAEGFTVADIDPSRPETFVATNWPGWFQDDAGDWVEVTDPQDLFAWTRNGVQVTVEVNPVDTFTINYPPPTPTCAARPPEEFTSVLGALPLDAPAATPVVAEATYTG</sequence>
<reference evidence="2" key="1">
    <citation type="submission" date="2023-06" db="EMBL/GenBank/DDBJ databases">
        <title>Egi l300058.</title>
        <authorList>
            <person name="Gao L."/>
            <person name="Fang B.-Z."/>
            <person name="Li W.-J."/>
        </authorList>
    </citation>
    <scope>NUCLEOTIDE SEQUENCE</scope>
    <source>
        <strain evidence="2">EGI L300058</strain>
    </source>
</reference>
<dbReference type="Proteomes" id="UP001172708">
    <property type="component" value="Unassembled WGS sequence"/>
</dbReference>
<keyword evidence="3" id="KW-1185">Reference proteome</keyword>
<organism evidence="2 3">
    <name type="scientific">Demequina muriae</name>
    <dbReference type="NCBI Taxonomy" id="3051664"/>
    <lineage>
        <taxon>Bacteria</taxon>
        <taxon>Bacillati</taxon>
        <taxon>Actinomycetota</taxon>
        <taxon>Actinomycetes</taxon>
        <taxon>Micrococcales</taxon>
        <taxon>Demequinaceae</taxon>
        <taxon>Demequina</taxon>
    </lineage>
</organism>
<dbReference type="RefSeq" id="WP_301141521.1">
    <property type="nucleotide sequence ID" value="NZ_JAUHQA010000001.1"/>
</dbReference>
<gene>
    <name evidence="2" type="ORF">QQX02_04495</name>
</gene>
<name>A0ABT8GGW1_9MICO</name>
<feature type="signal peptide" evidence="1">
    <location>
        <begin position="1"/>
        <end position="28"/>
    </location>
</feature>
<comment type="caution">
    <text evidence="2">The sequence shown here is derived from an EMBL/GenBank/DDBJ whole genome shotgun (WGS) entry which is preliminary data.</text>
</comment>
<evidence type="ECO:0000313" key="3">
    <source>
        <dbReference type="Proteomes" id="UP001172708"/>
    </source>
</evidence>
<accession>A0ABT8GGW1</accession>
<keyword evidence="1" id="KW-0732">Signal</keyword>
<protein>
    <submittedName>
        <fullName evidence="2">Uncharacterized protein</fullName>
    </submittedName>
</protein>
<feature type="chain" id="PRO_5047374200" evidence="1">
    <location>
        <begin position="29"/>
        <end position="971"/>
    </location>
</feature>